<dbReference type="InterPro" id="IPR036179">
    <property type="entry name" value="Ig-like_dom_sf"/>
</dbReference>
<dbReference type="InterPro" id="IPR013783">
    <property type="entry name" value="Ig-like_fold"/>
</dbReference>
<evidence type="ECO:0000256" key="10">
    <source>
        <dbReference type="ARBA" id="ARBA00023180"/>
    </source>
</evidence>
<keyword evidence="9" id="KW-1015">Disulfide bond</keyword>
<comment type="similarity">
    <text evidence="2">Belongs to the nectin family.</text>
</comment>
<proteinExistence type="inferred from homology"/>
<organism evidence="12 13">
    <name type="scientific">Maylandia zebra</name>
    <name type="common">zebra mbuna</name>
    <dbReference type="NCBI Taxonomy" id="106582"/>
    <lineage>
        <taxon>Eukaryota</taxon>
        <taxon>Metazoa</taxon>
        <taxon>Chordata</taxon>
        <taxon>Craniata</taxon>
        <taxon>Vertebrata</taxon>
        <taxon>Euteleostomi</taxon>
        <taxon>Actinopterygii</taxon>
        <taxon>Neopterygii</taxon>
        <taxon>Teleostei</taxon>
        <taxon>Neoteleostei</taxon>
        <taxon>Acanthomorphata</taxon>
        <taxon>Ovalentaria</taxon>
        <taxon>Cichlomorphae</taxon>
        <taxon>Cichliformes</taxon>
        <taxon>Cichlidae</taxon>
        <taxon>African cichlids</taxon>
        <taxon>Pseudocrenilabrinae</taxon>
        <taxon>Haplochromini</taxon>
        <taxon>Maylandia</taxon>
        <taxon>Maylandia zebra complex</taxon>
    </lineage>
</organism>
<evidence type="ECO:0000256" key="5">
    <source>
        <dbReference type="ARBA" id="ARBA00022737"/>
    </source>
</evidence>
<dbReference type="PROSITE" id="PS50835">
    <property type="entry name" value="IG_LIKE"/>
    <property type="match status" value="2"/>
</dbReference>
<dbReference type="InterPro" id="IPR013162">
    <property type="entry name" value="CD80_C2-set"/>
</dbReference>
<evidence type="ECO:0000313" key="13">
    <source>
        <dbReference type="Proteomes" id="UP000265160"/>
    </source>
</evidence>
<dbReference type="Gene3D" id="2.60.40.10">
    <property type="entry name" value="Immunoglobulins"/>
    <property type="match status" value="3"/>
</dbReference>
<reference evidence="12" key="3">
    <citation type="submission" date="2025-09" db="UniProtKB">
        <authorList>
            <consortium name="Ensembl"/>
        </authorList>
    </citation>
    <scope>IDENTIFICATION</scope>
</reference>
<keyword evidence="6" id="KW-0130">Cell adhesion</keyword>
<dbReference type="InterPro" id="IPR003599">
    <property type="entry name" value="Ig_sub"/>
</dbReference>
<keyword evidence="10" id="KW-0325">Glycoprotein</keyword>
<protein>
    <recommendedName>
        <fullName evidence="11">Ig-like domain-containing protein</fullName>
    </recommendedName>
</protein>
<dbReference type="Proteomes" id="UP000265160">
    <property type="component" value="LG16"/>
</dbReference>
<evidence type="ECO:0000313" key="12">
    <source>
        <dbReference type="Ensembl" id="ENSMZEP00005002065.1"/>
    </source>
</evidence>
<dbReference type="GO" id="GO:0005912">
    <property type="term" value="C:adherens junction"/>
    <property type="evidence" value="ECO:0007669"/>
    <property type="project" value="TreeGrafter"/>
</dbReference>
<keyword evidence="7" id="KW-1133">Transmembrane helix</keyword>
<dbReference type="GO" id="GO:0007156">
    <property type="term" value="P:homophilic cell adhesion via plasma membrane adhesion molecules"/>
    <property type="evidence" value="ECO:0007669"/>
    <property type="project" value="TreeGrafter"/>
</dbReference>
<evidence type="ECO:0000259" key="11">
    <source>
        <dbReference type="PROSITE" id="PS50835"/>
    </source>
</evidence>
<dbReference type="Pfam" id="PF07686">
    <property type="entry name" value="V-set"/>
    <property type="match status" value="1"/>
</dbReference>
<evidence type="ECO:0000256" key="3">
    <source>
        <dbReference type="ARBA" id="ARBA00022692"/>
    </source>
</evidence>
<dbReference type="GO" id="GO:0016020">
    <property type="term" value="C:membrane"/>
    <property type="evidence" value="ECO:0007669"/>
    <property type="project" value="UniProtKB-SubCell"/>
</dbReference>
<dbReference type="InterPro" id="IPR013106">
    <property type="entry name" value="Ig_V-set"/>
</dbReference>
<dbReference type="InterPro" id="IPR007110">
    <property type="entry name" value="Ig-like_dom"/>
</dbReference>
<evidence type="ECO:0000256" key="1">
    <source>
        <dbReference type="ARBA" id="ARBA00004167"/>
    </source>
</evidence>
<dbReference type="GO" id="GO:0007157">
    <property type="term" value="P:heterophilic cell-cell adhesion via plasma membrane cell adhesion molecules"/>
    <property type="evidence" value="ECO:0007669"/>
    <property type="project" value="TreeGrafter"/>
</dbReference>
<keyword evidence="3" id="KW-0812">Transmembrane</keyword>
<dbReference type="SMART" id="SM00406">
    <property type="entry name" value="IGv"/>
    <property type="match status" value="1"/>
</dbReference>
<dbReference type="Pfam" id="PF08205">
    <property type="entry name" value="C2-set_2"/>
    <property type="match status" value="1"/>
</dbReference>
<keyword evidence="4" id="KW-0732">Signal</keyword>
<dbReference type="InterPro" id="IPR051427">
    <property type="entry name" value="Nectin/Nectin-like"/>
</dbReference>
<evidence type="ECO:0000256" key="8">
    <source>
        <dbReference type="ARBA" id="ARBA00023136"/>
    </source>
</evidence>
<evidence type="ECO:0000256" key="4">
    <source>
        <dbReference type="ARBA" id="ARBA00022729"/>
    </source>
</evidence>
<feature type="domain" description="Ig-like" evidence="11">
    <location>
        <begin position="133"/>
        <end position="228"/>
    </location>
</feature>
<reference evidence="12 13" key="1">
    <citation type="journal article" date="2014" name="Nature">
        <title>The genomic substrate for adaptive radiation in African cichlid fish.</title>
        <authorList>
            <person name="Brawand D."/>
            <person name="Wagner C.E."/>
            <person name="Li Y.I."/>
            <person name="Malinsky M."/>
            <person name="Keller I."/>
            <person name="Fan S."/>
            <person name="Simakov O."/>
            <person name="Ng A.Y."/>
            <person name="Lim Z.W."/>
            <person name="Bezault E."/>
            <person name="Turner-Maier J."/>
            <person name="Johnson J."/>
            <person name="Alcazar R."/>
            <person name="Noh H.J."/>
            <person name="Russell P."/>
            <person name="Aken B."/>
            <person name="Alfoldi J."/>
            <person name="Amemiya C."/>
            <person name="Azzouzi N."/>
            <person name="Baroiller J.F."/>
            <person name="Barloy-Hubler F."/>
            <person name="Berlin A."/>
            <person name="Bloomquist R."/>
            <person name="Carleton K.L."/>
            <person name="Conte M.A."/>
            <person name="D'Cotta H."/>
            <person name="Eshel O."/>
            <person name="Gaffney L."/>
            <person name="Galibert F."/>
            <person name="Gante H.F."/>
            <person name="Gnerre S."/>
            <person name="Greuter L."/>
            <person name="Guyon R."/>
            <person name="Haddad N.S."/>
            <person name="Haerty W."/>
            <person name="Harris R.M."/>
            <person name="Hofmann H.A."/>
            <person name="Hourlier T."/>
            <person name="Hulata G."/>
            <person name="Jaffe D.B."/>
            <person name="Lara M."/>
            <person name="Lee A.P."/>
            <person name="MacCallum I."/>
            <person name="Mwaiko S."/>
            <person name="Nikaido M."/>
            <person name="Nishihara H."/>
            <person name="Ozouf-Costaz C."/>
            <person name="Penman D.J."/>
            <person name="Przybylski D."/>
            <person name="Rakotomanga M."/>
            <person name="Renn S.C.P."/>
            <person name="Ribeiro F.J."/>
            <person name="Ron M."/>
            <person name="Salzburger W."/>
            <person name="Sanchez-Pulido L."/>
            <person name="Santos M.E."/>
            <person name="Searle S."/>
            <person name="Sharpe T."/>
            <person name="Swofford R."/>
            <person name="Tan F.J."/>
            <person name="Williams L."/>
            <person name="Young S."/>
            <person name="Yin S."/>
            <person name="Okada N."/>
            <person name="Kocher T.D."/>
            <person name="Miska E.A."/>
            <person name="Lander E.S."/>
            <person name="Venkatesh B."/>
            <person name="Fernald R.D."/>
            <person name="Meyer A."/>
            <person name="Ponting C.P."/>
            <person name="Streelman J.T."/>
            <person name="Lindblad-Toh K."/>
            <person name="Seehausen O."/>
            <person name="Di Palma F."/>
        </authorList>
    </citation>
    <scope>NUCLEOTIDE SEQUENCE</scope>
</reference>
<dbReference type="PANTHER" id="PTHR23277">
    <property type="entry name" value="NECTIN-RELATED"/>
    <property type="match status" value="1"/>
</dbReference>
<keyword evidence="5" id="KW-0677">Repeat</keyword>
<keyword evidence="13" id="KW-1185">Reference proteome</keyword>
<dbReference type="SUPFAM" id="SSF48726">
    <property type="entry name" value="Immunoglobulin"/>
    <property type="match status" value="3"/>
</dbReference>
<evidence type="ECO:0000256" key="9">
    <source>
        <dbReference type="ARBA" id="ARBA00023157"/>
    </source>
</evidence>
<keyword evidence="8" id="KW-0472">Membrane</keyword>
<evidence type="ECO:0000256" key="7">
    <source>
        <dbReference type="ARBA" id="ARBA00022989"/>
    </source>
</evidence>
<dbReference type="AlphaFoldDB" id="A0A3P9AWI0"/>
<accession>A0A3P9AWI0</accession>
<dbReference type="Ensembl" id="ENSMZET00005002164.1">
    <property type="protein sequence ID" value="ENSMZEP00005002065.1"/>
    <property type="gene ID" value="ENSMZEG00005001652.1"/>
</dbReference>
<comment type="subcellular location">
    <subcellularLocation>
        <location evidence="1">Membrane</location>
        <topology evidence="1">Single-pass membrane protein</topology>
    </subcellularLocation>
</comment>
<sequence length="350" mass="38058">MAYMELKKISCVTLPDISLQVTGGSVTVEQGGTAILSCYVTGTNDDLTQITWQRKTREKPHNDNFLTILPREGVQFVNGGDDRFKYIGNFNNNNGTLQLSSVALKDEGSYTCIFTLFPSGNQKIEIPLNVLVPPFTSVKDNLPTLGTEEVLFATCTAAGSKPPAEVRWFTGALGDKVRTTANSTQYDNDTTTTVSSLFGVPTREINGHQVQCVISGDSLSKEESLLFTIQVYCECQLLIVISEDSSGQSLLESSVKIDGAKLQLLSLTSDINGLYQCEASNTYGSKRGQLYVHVASGEVSLVLAVQFVQIFLNCLRHRVRPVTRPPIDPSSARPSSEPELPVSAFVCILA</sequence>
<dbReference type="PANTHER" id="PTHR23277:SF106">
    <property type="entry name" value="NECTIN-1 ISOFORM X1-RELATED"/>
    <property type="match status" value="1"/>
</dbReference>
<dbReference type="GeneTree" id="ENSGT00940000164822"/>
<evidence type="ECO:0000256" key="6">
    <source>
        <dbReference type="ARBA" id="ARBA00022889"/>
    </source>
</evidence>
<evidence type="ECO:0000256" key="2">
    <source>
        <dbReference type="ARBA" id="ARBA00007810"/>
    </source>
</evidence>
<dbReference type="SMART" id="SM00409">
    <property type="entry name" value="IG"/>
    <property type="match status" value="2"/>
</dbReference>
<feature type="domain" description="Ig-like" evidence="11">
    <location>
        <begin position="15"/>
        <end position="129"/>
    </location>
</feature>
<name>A0A3P9AWI0_9CICH</name>
<reference evidence="12" key="2">
    <citation type="submission" date="2025-08" db="UniProtKB">
        <authorList>
            <consortium name="Ensembl"/>
        </authorList>
    </citation>
    <scope>IDENTIFICATION</scope>
</reference>